<dbReference type="STRING" id="265719.SAMN04488509_11086"/>
<accession>A0A1G6YN24</accession>
<feature type="compositionally biased region" description="Low complexity" evidence="1">
    <location>
        <begin position="386"/>
        <end position="406"/>
    </location>
</feature>
<proteinExistence type="predicted"/>
<organism evidence="2 3">
    <name type="scientific">Aquimonas voraii</name>
    <dbReference type="NCBI Taxonomy" id="265719"/>
    <lineage>
        <taxon>Bacteria</taxon>
        <taxon>Pseudomonadati</taxon>
        <taxon>Pseudomonadota</taxon>
        <taxon>Gammaproteobacteria</taxon>
        <taxon>Lysobacterales</taxon>
        <taxon>Lysobacteraceae</taxon>
        <taxon>Aquimonas</taxon>
    </lineage>
</organism>
<dbReference type="RefSeq" id="WP_143006694.1">
    <property type="nucleotide sequence ID" value="NZ_FNAG01000010.1"/>
</dbReference>
<gene>
    <name evidence="2" type="ORF">SAMN04488509_11086</name>
</gene>
<name>A0A1G6YN24_9GAMM</name>
<dbReference type="OrthoDB" id="7055621at2"/>
<dbReference type="AlphaFoldDB" id="A0A1G6YN24"/>
<sequence>MPKSRTSSKQPVDVKRILGVVLGIAALTWWTLDRAEYFISRSILVAYGDFETRFSGAWFEWDGDLYAKDFRIVDEETGETVLRADHVVAETPGWFWVLRNLIFQKRQHRIKVDRIHLELLGVEAHADLGDPSLGDLGPFSADAASPWDGEGCSDLLSFSRFQLADLGLSPGPAKLMFDYQINGRDLDALVQLEVPGVSQVRVTRKEALLGGSNALVLDHLATQIHSERIEIEDLGFVAARNRHCAKTAGIDEAAFVQRHIDSLQRIFAHHGLSVDSESVRLYREFAARGGSLVAELRYVPPLDSESFYAMRQSMEVLPSLSLSLQRAGRSVSTQLAQVRERPLDGFDSALSTWRLIEREQEALARRDVQGGSRSLASLGGSGGARSGRSVQPARASSPAATAGPSPALAAADSLDAVPASRPAAPTDGAADADWQPEFRDPSALEWDELGALEGQQLRVFTRHSGGRVVELIEHRGTELRVRAALGGGSAEYTIQREAFQFARRI</sequence>
<feature type="region of interest" description="Disordered" evidence="1">
    <location>
        <begin position="416"/>
        <end position="435"/>
    </location>
</feature>
<dbReference type="Proteomes" id="UP000199603">
    <property type="component" value="Unassembled WGS sequence"/>
</dbReference>
<evidence type="ECO:0000256" key="1">
    <source>
        <dbReference type="SAM" id="MobiDB-lite"/>
    </source>
</evidence>
<dbReference type="EMBL" id="FNAG01000010">
    <property type="protein sequence ID" value="SDD91722.1"/>
    <property type="molecule type" value="Genomic_DNA"/>
</dbReference>
<reference evidence="2 3" key="1">
    <citation type="submission" date="2016-10" db="EMBL/GenBank/DDBJ databases">
        <authorList>
            <person name="de Groot N.N."/>
        </authorList>
    </citation>
    <scope>NUCLEOTIDE SEQUENCE [LARGE SCALE GENOMIC DNA]</scope>
    <source>
        <strain evidence="2 3">DSM 16957</strain>
    </source>
</reference>
<evidence type="ECO:0000313" key="3">
    <source>
        <dbReference type="Proteomes" id="UP000199603"/>
    </source>
</evidence>
<protein>
    <submittedName>
        <fullName evidence="2">Uncharacterized protein</fullName>
    </submittedName>
</protein>
<evidence type="ECO:0000313" key="2">
    <source>
        <dbReference type="EMBL" id="SDD91722.1"/>
    </source>
</evidence>
<keyword evidence="3" id="KW-1185">Reference proteome</keyword>
<feature type="region of interest" description="Disordered" evidence="1">
    <location>
        <begin position="366"/>
        <end position="406"/>
    </location>
</feature>
<feature type="compositionally biased region" description="Low complexity" evidence="1">
    <location>
        <begin position="416"/>
        <end position="433"/>
    </location>
</feature>